<dbReference type="EMBL" id="GADI01004863">
    <property type="protein sequence ID" value="JAA68945.1"/>
    <property type="molecule type" value="mRNA"/>
</dbReference>
<accession>A0A0K8RCS0</accession>
<dbReference type="AlphaFoldDB" id="A0A0K8RCS0"/>
<organism evidence="1">
    <name type="scientific">Ixodes ricinus</name>
    <name type="common">Common tick</name>
    <name type="synonym">Acarus ricinus</name>
    <dbReference type="NCBI Taxonomy" id="34613"/>
    <lineage>
        <taxon>Eukaryota</taxon>
        <taxon>Metazoa</taxon>
        <taxon>Ecdysozoa</taxon>
        <taxon>Arthropoda</taxon>
        <taxon>Chelicerata</taxon>
        <taxon>Arachnida</taxon>
        <taxon>Acari</taxon>
        <taxon>Parasitiformes</taxon>
        <taxon>Ixodida</taxon>
        <taxon>Ixodoidea</taxon>
        <taxon>Ixodidae</taxon>
        <taxon>Ixodinae</taxon>
        <taxon>Ixodes</taxon>
    </lineage>
</organism>
<sequence length="104" mass="11353">MFHCVRGVMWEVRILAIEQDERIQTANVTGTQATNSPQKAIVAILKPSISTSLPANGGVIVPPITRNVKTLLETKPFVPILSGNPRNFFLDGIASMQGFQEATY</sequence>
<proteinExistence type="evidence at transcript level"/>
<evidence type="ECO:0000313" key="1">
    <source>
        <dbReference type="EMBL" id="JAA68945.1"/>
    </source>
</evidence>
<reference evidence="1" key="1">
    <citation type="submission" date="2012-12" db="EMBL/GenBank/DDBJ databases">
        <title>Identification and characterization of a phenylalanine ammonia-lyase gene family in Isatis indigotica Fort.</title>
        <authorList>
            <person name="Liu Q."/>
            <person name="Chen J."/>
            <person name="Zhou X."/>
            <person name="Di P."/>
            <person name="Xiao Y."/>
            <person name="Xuan H."/>
            <person name="Zhang L."/>
            <person name="Chen W."/>
        </authorList>
    </citation>
    <scope>NUCLEOTIDE SEQUENCE</scope>
    <source>
        <tissue evidence="1">Salivary gland</tissue>
    </source>
</reference>
<name>A0A0K8RCS0_IXORI</name>
<protein>
    <submittedName>
        <fullName evidence="1">Putative vesicular amine transporter</fullName>
    </submittedName>
</protein>